<dbReference type="EMBL" id="AZEY01000090">
    <property type="protein sequence ID" value="KRL64524.1"/>
    <property type="molecule type" value="Genomic_DNA"/>
</dbReference>
<dbReference type="Proteomes" id="UP000052013">
    <property type="component" value="Unassembled WGS sequence"/>
</dbReference>
<dbReference type="InterPro" id="IPR022123">
    <property type="entry name" value="DUF3658"/>
</dbReference>
<proteinExistence type="predicted"/>
<dbReference type="Pfam" id="PF12395">
    <property type="entry name" value="DUF3658"/>
    <property type="match status" value="1"/>
</dbReference>
<reference evidence="3 4" key="1">
    <citation type="journal article" date="2015" name="Genome Announc.">
        <title>Expanding the biotechnology potential of lactobacilli through comparative genomics of 213 strains and associated genera.</title>
        <authorList>
            <person name="Sun Z."/>
            <person name="Harris H.M."/>
            <person name="McCann A."/>
            <person name="Guo C."/>
            <person name="Argimon S."/>
            <person name="Zhang W."/>
            <person name="Yang X."/>
            <person name="Jeffery I.B."/>
            <person name="Cooney J.C."/>
            <person name="Kagawa T.F."/>
            <person name="Liu W."/>
            <person name="Song Y."/>
            <person name="Salvetti E."/>
            <person name="Wrobel A."/>
            <person name="Rasinkangas P."/>
            <person name="Parkhill J."/>
            <person name="Rea M.C."/>
            <person name="O'Sullivan O."/>
            <person name="Ritari J."/>
            <person name="Douillard F.P."/>
            <person name="Paul Ross R."/>
            <person name="Yang R."/>
            <person name="Briner A.E."/>
            <person name="Felis G.E."/>
            <person name="de Vos W.M."/>
            <person name="Barrangou R."/>
            <person name="Klaenhammer T.R."/>
            <person name="Caufield P.W."/>
            <person name="Cui Y."/>
            <person name="Zhang H."/>
            <person name="O'Toole P.W."/>
        </authorList>
    </citation>
    <scope>NUCLEOTIDE SEQUENCE [LARGE SCALE GENOMIC DNA]</scope>
    <source>
        <strain evidence="3 4">DSM 14421</strain>
    </source>
</reference>
<gene>
    <name evidence="3" type="ORF">FC85_GL001034</name>
</gene>
<accession>A0A0R1S6L8</accession>
<comment type="caution">
    <text evidence="3">The sequence shown here is derived from an EMBL/GenBank/DDBJ whole genome shotgun (WGS) entry which is preliminary data.</text>
</comment>
<dbReference type="Pfam" id="PF08874">
    <property type="entry name" value="DUF1835"/>
    <property type="match status" value="1"/>
</dbReference>
<dbReference type="PATRIC" id="fig|1423739.3.peg.1085"/>
<dbReference type="InterPro" id="IPR014973">
    <property type="entry name" value="DUF1835"/>
</dbReference>
<dbReference type="AlphaFoldDB" id="A0A0R1S6L8"/>
<evidence type="ECO:0008006" key="5">
    <source>
        <dbReference type="Google" id="ProtNLM"/>
    </source>
</evidence>
<feature type="domain" description="DUF1835" evidence="1">
    <location>
        <begin position="3"/>
        <end position="121"/>
    </location>
</feature>
<organism evidence="3 4">
    <name type="scientific">Lentilactobacillus diolivorans DSM 14421</name>
    <dbReference type="NCBI Taxonomy" id="1423739"/>
    <lineage>
        <taxon>Bacteria</taxon>
        <taxon>Bacillati</taxon>
        <taxon>Bacillota</taxon>
        <taxon>Bacilli</taxon>
        <taxon>Lactobacillales</taxon>
        <taxon>Lactobacillaceae</taxon>
        <taxon>Lentilactobacillus</taxon>
    </lineage>
</organism>
<dbReference type="RefSeq" id="WP_057865478.1">
    <property type="nucleotide sequence ID" value="NZ_AZEY01000090.1"/>
</dbReference>
<name>A0A0R1S6L8_9LACO</name>
<sequence>MIVDITFGTTFGHTLAHYYRLKHQQSEVIALPLALDFGEINQDDILASRQKTFEMMASGFHEQQLKDALVTLRQALQQLKTVIKRGDTLRIWWDESSANYCGFLWLCQQLSTIDNPVYQIKLPLVFPTPEVLIAISSIDELADQDIDKFNLFSYQQSLPKLIRRSWSYAWRSLRDDNRVVRIVLNGHVLSQPITFYDQFILSTMDTVHFIKVEQLLAKILGTYGSGFGSQFSEVWYRYRLHTLASQGMFEIKTDKKSSKTTIRLKLPK</sequence>
<evidence type="ECO:0000259" key="2">
    <source>
        <dbReference type="Pfam" id="PF12395"/>
    </source>
</evidence>
<dbReference type="STRING" id="1423739.FC85_GL001034"/>
<feature type="domain" description="DUF3658" evidence="2">
    <location>
        <begin position="154"/>
        <end position="258"/>
    </location>
</feature>
<evidence type="ECO:0000259" key="1">
    <source>
        <dbReference type="Pfam" id="PF08874"/>
    </source>
</evidence>
<evidence type="ECO:0000313" key="3">
    <source>
        <dbReference type="EMBL" id="KRL64524.1"/>
    </source>
</evidence>
<protein>
    <recommendedName>
        <fullName evidence="5">DUF1835 domain-containing protein</fullName>
    </recommendedName>
</protein>
<evidence type="ECO:0000313" key="4">
    <source>
        <dbReference type="Proteomes" id="UP000052013"/>
    </source>
</evidence>